<dbReference type="EMBL" id="JNVN01000091">
    <property type="protein sequence ID" value="KHJ36262.1"/>
    <property type="molecule type" value="Genomic_DNA"/>
</dbReference>
<feature type="compositionally biased region" description="Pro residues" evidence="1">
    <location>
        <begin position="23"/>
        <end position="37"/>
    </location>
</feature>
<proteinExistence type="predicted"/>
<dbReference type="AlphaFoldDB" id="A0A0B1PC53"/>
<evidence type="ECO:0000256" key="1">
    <source>
        <dbReference type="SAM" id="MobiDB-lite"/>
    </source>
</evidence>
<feature type="compositionally biased region" description="Polar residues" evidence="1">
    <location>
        <begin position="1"/>
        <end position="12"/>
    </location>
</feature>
<feature type="compositionally biased region" description="Basic and acidic residues" evidence="1">
    <location>
        <begin position="68"/>
        <end position="79"/>
    </location>
</feature>
<comment type="caution">
    <text evidence="2">The sequence shown here is derived from an EMBL/GenBank/DDBJ whole genome shotgun (WGS) entry which is preliminary data.</text>
</comment>
<organism evidence="2 3">
    <name type="scientific">Uncinula necator</name>
    <name type="common">Grape powdery mildew</name>
    <dbReference type="NCBI Taxonomy" id="52586"/>
    <lineage>
        <taxon>Eukaryota</taxon>
        <taxon>Fungi</taxon>
        <taxon>Dikarya</taxon>
        <taxon>Ascomycota</taxon>
        <taxon>Pezizomycotina</taxon>
        <taxon>Leotiomycetes</taxon>
        <taxon>Erysiphales</taxon>
        <taxon>Erysiphaceae</taxon>
        <taxon>Erysiphe</taxon>
    </lineage>
</organism>
<feature type="compositionally biased region" description="Low complexity" evidence="1">
    <location>
        <begin position="38"/>
        <end position="54"/>
    </location>
</feature>
<keyword evidence="3" id="KW-1185">Reference proteome</keyword>
<evidence type="ECO:0000313" key="2">
    <source>
        <dbReference type="EMBL" id="KHJ36262.1"/>
    </source>
</evidence>
<accession>A0A0B1PC53</accession>
<sequence length="541" mass="59808">MTDSMEISQESLAPTADLSHQPSPIPPVPPIPNPPPSIASTSPPSQTTSNNISTGRQILKPAAPSKRPIPDRPHHDSRNNSDIASAFLPQELADIIATRQRRERAWHARLMICTTVISSIDSTLATFTKEVEIEEAVAFKAYLKLAIANFAAVDSSPPPPRVPLHTRPNKGNGNDSSKGKSKVKNLSKIAVALPRIACNQIPNLGSIKEVELPKIFKNNDISWATVARKGQKKARMVQKINMQANRNKESQKVSHRDNSATSVSNKRLFVRLRQDHEWRKLSPAGIREVIVKKLHISPSLIGRIKPIHSGFALSPCSAGAREEILKAENGLFLSGAKLETATNWVSVLVPTVPAFVKMEQGVVEVSKDMLSDEIERVSSMRPAHLKLYDRNNLEAPHRTWLAYFPKAPRGGFRVFDESGVVRPYKKQKPIEFYKRCNGHHPSKNCSRAPSCANCSSTNHTADICMAATKCRNCGGPHRADSRRCLARPTRSGVPTKEQLKTYRQMGEREYNAVQRAKVAEEKAASIDRTEIDLTDSQASEV</sequence>
<feature type="region of interest" description="Disordered" evidence="1">
    <location>
        <begin position="1"/>
        <end position="85"/>
    </location>
</feature>
<reference evidence="2 3" key="1">
    <citation type="journal article" date="2014" name="BMC Genomics">
        <title>Adaptive genomic structural variation in the grape powdery mildew pathogen, Erysiphe necator.</title>
        <authorList>
            <person name="Jones L."/>
            <person name="Riaz S."/>
            <person name="Morales-Cruz A."/>
            <person name="Amrine K.C."/>
            <person name="McGuire B."/>
            <person name="Gubler W.D."/>
            <person name="Walker M.A."/>
            <person name="Cantu D."/>
        </authorList>
    </citation>
    <scope>NUCLEOTIDE SEQUENCE [LARGE SCALE GENOMIC DNA]</scope>
    <source>
        <strain evidence="3">c</strain>
    </source>
</reference>
<protein>
    <submittedName>
        <fullName evidence="2">Putative eka-like protein</fullName>
    </submittedName>
</protein>
<name>A0A0B1PC53_UNCNE</name>
<dbReference type="STRING" id="52586.A0A0B1PC53"/>
<evidence type="ECO:0000313" key="3">
    <source>
        <dbReference type="Proteomes" id="UP000030854"/>
    </source>
</evidence>
<dbReference type="HOGENOM" id="CLU_018153_0_2_1"/>
<dbReference type="Proteomes" id="UP000030854">
    <property type="component" value="Unassembled WGS sequence"/>
</dbReference>
<feature type="region of interest" description="Disordered" evidence="1">
    <location>
        <begin position="156"/>
        <end position="183"/>
    </location>
</feature>
<gene>
    <name evidence="2" type="ORF">EV44_g3475</name>
</gene>